<reference evidence="10" key="2">
    <citation type="submission" date="2023-05" db="EMBL/GenBank/DDBJ databases">
        <authorList>
            <person name="Fouks B."/>
        </authorList>
    </citation>
    <scope>NUCLEOTIDE SEQUENCE</scope>
    <source>
        <strain evidence="10">Stay&amp;Tobe</strain>
        <tissue evidence="10">Testes</tissue>
    </source>
</reference>
<keyword evidence="5" id="KW-0862">Zinc</keyword>
<evidence type="ECO:0000256" key="3">
    <source>
        <dbReference type="ARBA" id="ARBA00022723"/>
    </source>
</evidence>
<dbReference type="Proteomes" id="UP001233999">
    <property type="component" value="Unassembled WGS sequence"/>
</dbReference>
<evidence type="ECO:0000256" key="1">
    <source>
        <dbReference type="ARBA" id="ARBA00004496"/>
    </source>
</evidence>
<sequence>FRSNQDCMRECQITVDINNNTAKTVAHSKKRSKKIAQGCAFCKNNGEEERYYKGHTLKDSMGKITCPILKAYVCPICGANGEVAHTIKYCPQNTKADDEGIKSKLATFQESIKTDKFKQAMTSTDSSDPKAPPQTPVLTVACRMLRSPSHESVTTDLSLFSVSSIASEAAGGGTRAMRLVTFKSYSDAQLAARGPSPNPDSRALQSARPADIPEILWFEEENDLIRSCAALSSALGLQKSFSTSDISQLPSPEETPHQPPPRCAVSELALSSVQRSGYLLDHPRLDHASRSCSTWVAVGDVASTSQLPSPHGGHNAAAPPVSTPPAFTAADLIRSVNKKVRQNYIRRRLLTTYKALERLSQSEFNLDRLEVTAATAAATVNNTNNLPGGATTTVASVSVKQRANKNLPLTIRDVERERGKPLSKYERNMMIFNWLHTLDDSSFEGL</sequence>
<dbReference type="Pfam" id="PF05741">
    <property type="entry name" value="zf-nanos"/>
    <property type="match status" value="1"/>
</dbReference>
<organism evidence="10 11">
    <name type="scientific">Diploptera punctata</name>
    <name type="common">Pacific beetle cockroach</name>
    <dbReference type="NCBI Taxonomy" id="6984"/>
    <lineage>
        <taxon>Eukaryota</taxon>
        <taxon>Metazoa</taxon>
        <taxon>Ecdysozoa</taxon>
        <taxon>Arthropoda</taxon>
        <taxon>Hexapoda</taxon>
        <taxon>Insecta</taxon>
        <taxon>Pterygota</taxon>
        <taxon>Neoptera</taxon>
        <taxon>Polyneoptera</taxon>
        <taxon>Dictyoptera</taxon>
        <taxon>Blattodea</taxon>
        <taxon>Blaberoidea</taxon>
        <taxon>Blaberidae</taxon>
        <taxon>Diplopterinae</taxon>
        <taxon>Diploptera</taxon>
    </lineage>
</organism>
<keyword evidence="7 8" id="KW-0694">RNA-binding</keyword>
<evidence type="ECO:0000256" key="5">
    <source>
        <dbReference type="ARBA" id="ARBA00022833"/>
    </source>
</evidence>
<dbReference type="Gene3D" id="4.10.60.30">
    <property type="entry name" value="Nanos, RNA-binding domain"/>
    <property type="match status" value="1"/>
</dbReference>
<dbReference type="AlphaFoldDB" id="A0AAD8EQG9"/>
<evidence type="ECO:0000259" key="9">
    <source>
        <dbReference type="PROSITE" id="PS51522"/>
    </source>
</evidence>
<keyword evidence="11" id="KW-1185">Reference proteome</keyword>
<evidence type="ECO:0000313" key="10">
    <source>
        <dbReference type="EMBL" id="KAJ9598047.1"/>
    </source>
</evidence>
<evidence type="ECO:0000256" key="8">
    <source>
        <dbReference type="PROSITE-ProRule" id="PRU00855"/>
    </source>
</evidence>
<feature type="non-terminal residue" evidence="10">
    <location>
        <position position="446"/>
    </location>
</feature>
<comment type="subcellular location">
    <subcellularLocation>
        <location evidence="1">Cytoplasm</location>
    </subcellularLocation>
</comment>
<dbReference type="InterPro" id="IPR024161">
    <property type="entry name" value="Znf_nanos-typ"/>
</dbReference>
<feature type="non-terminal residue" evidence="10">
    <location>
        <position position="1"/>
    </location>
</feature>
<evidence type="ECO:0000256" key="7">
    <source>
        <dbReference type="ARBA" id="ARBA00022884"/>
    </source>
</evidence>
<dbReference type="GO" id="GO:0005737">
    <property type="term" value="C:cytoplasm"/>
    <property type="evidence" value="ECO:0007669"/>
    <property type="project" value="UniProtKB-SubCell"/>
</dbReference>
<keyword evidence="2" id="KW-0963">Cytoplasm</keyword>
<dbReference type="InterPro" id="IPR038129">
    <property type="entry name" value="Nanos_sf"/>
</dbReference>
<comment type="similarity">
    <text evidence="8">Belongs to the nanos family.</text>
</comment>
<name>A0AAD8EQG9_DIPPU</name>
<keyword evidence="3" id="KW-0479">Metal-binding</keyword>
<keyword evidence="4 8" id="KW-0863">Zinc-finger</keyword>
<dbReference type="PROSITE" id="PS51522">
    <property type="entry name" value="ZF_NANOS"/>
    <property type="match status" value="1"/>
</dbReference>
<evidence type="ECO:0000256" key="6">
    <source>
        <dbReference type="ARBA" id="ARBA00022845"/>
    </source>
</evidence>
<comment type="caution">
    <text evidence="10">The sequence shown here is derived from an EMBL/GenBank/DDBJ whole genome shotgun (WGS) entry which is preliminary data.</text>
</comment>
<evidence type="ECO:0000256" key="4">
    <source>
        <dbReference type="ARBA" id="ARBA00022771"/>
    </source>
</evidence>
<accession>A0AAD8EQG9</accession>
<dbReference type="EMBL" id="JASPKZ010001450">
    <property type="protein sequence ID" value="KAJ9598047.1"/>
    <property type="molecule type" value="Genomic_DNA"/>
</dbReference>
<reference evidence="10" key="1">
    <citation type="journal article" date="2023" name="IScience">
        <title>Live-bearing cockroach genome reveals convergent evolutionary mechanisms linked to viviparity in insects and beyond.</title>
        <authorList>
            <person name="Fouks B."/>
            <person name="Harrison M.C."/>
            <person name="Mikhailova A.A."/>
            <person name="Marchal E."/>
            <person name="English S."/>
            <person name="Carruthers M."/>
            <person name="Jennings E.C."/>
            <person name="Chiamaka E.L."/>
            <person name="Frigard R.A."/>
            <person name="Pippel M."/>
            <person name="Attardo G.M."/>
            <person name="Benoit J.B."/>
            <person name="Bornberg-Bauer E."/>
            <person name="Tobe S.S."/>
        </authorList>
    </citation>
    <scope>NUCLEOTIDE SEQUENCE</scope>
    <source>
        <strain evidence="10">Stay&amp;Tobe</strain>
    </source>
</reference>
<evidence type="ECO:0000313" key="11">
    <source>
        <dbReference type="Proteomes" id="UP001233999"/>
    </source>
</evidence>
<dbReference type="InterPro" id="IPR008705">
    <property type="entry name" value="Nanos/Xcar2"/>
</dbReference>
<gene>
    <name evidence="10" type="ORF">L9F63_026848</name>
</gene>
<keyword evidence="6 8" id="KW-0810">Translation regulation</keyword>
<dbReference type="GO" id="GO:0003723">
    <property type="term" value="F:RNA binding"/>
    <property type="evidence" value="ECO:0007669"/>
    <property type="project" value="UniProtKB-UniRule"/>
</dbReference>
<dbReference type="GO" id="GO:0008270">
    <property type="term" value="F:zinc ion binding"/>
    <property type="evidence" value="ECO:0007669"/>
    <property type="project" value="UniProtKB-KW"/>
</dbReference>
<feature type="domain" description="Nanos-type" evidence="9">
    <location>
        <begin position="38"/>
        <end position="92"/>
    </location>
</feature>
<evidence type="ECO:0000256" key="2">
    <source>
        <dbReference type="ARBA" id="ARBA00022490"/>
    </source>
</evidence>
<proteinExistence type="inferred from homology"/>
<protein>
    <recommendedName>
        <fullName evidence="9">Nanos-type domain-containing protein</fullName>
    </recommendedName>
</protein>
<dbReference type="GO" id="GO:0006417">
    <property type="term" value="P:regulation of translation"/>
    <property type="evidence" value="ECO:0007669"/>
    <property type="project" value="UniProtKB-UniRule"/>
</dbReference>
<dbReference type="PANTHER" id="PTHR12887">
    <property type="entry name" value="NANOS PROTEIN"/>
    <property type="match status" value="1"/>
</dbReference>